<feature type="compositionally biased region" description="Basic and acidic residues" evidence="4">
    <location>
        <begin position="462"/>
        <end position="473"/>
    </location>
</feature>
<dbReference type="Gene3D" id="1.10.555.10">
    <property type="entry name" value="Rho GTPase activation protein"/>
    <property type="match status" value="1"/>
</dbReference>
<dbReference type="InterPro" id="IPR001781">
    <property type="entry name" value="Znf_LIM"/>
</dbReference>
<dbReference type="InterPro" id="IPR000198">
    <property type="entry name" value="RhoGAP_dom"/>
</dbReference>
<dbReference type="Gene3D" id="3.30.60.20">
    <property type="match status" value="1"/>
</dbReference>
<feature type="compositionally biased region" description="Low complexity" evidence="4">
    <location>
        <begin position="546"/>
        <end position="566"/>
    </location>
</feature>
<feature type="domain" description="Rho-GAP" evidence="7">
    <location>
        <begin position="661"/>
        <end position="863"/>
    </location>
</feature>
<evidence type="ECO:0000256" key="3">
    <source>
        <dbReference type="PROSITE-ProRule" id="PRU00125"/>
    </source>
</evidence>
<reference evidence="8" key="1">
    <citation type="submission" date="2022-07" db="EMBL/GenBank/DDBJ databases">
        <title>Phylogenomic reconstructions and comparative analyses of Kickxellomycotina fungi.</title>
        <authorList>
            <person name="Reynolds N.K."/>
            <person name="Stajich J.E."/>
            <person name="Barry K."/>
            <person name="Grigoriev I.V."/>
            <person name="Crous P."/>
            <person name="Smith M.E."/>
        </authorList>
    </citation>
    <scope>NUCLEOTIDE SEQUENCE</scope>
    <source>
        <strain evidence="8">RSA 861</strain>
    </source>
</reference>
<feature type="region of interest" description="Disordered" evidence="4">
    <location>
        <begin position="135"/>
        <end position="160"/>
    </location>
</feature>
<feature type="domain" description="Phorbol-ester/DAG-type" evidence="6">
    <location>
        <begin position="578"/>
        <end position="628"/>
    </location>
</feature>
<feature type="region of interest" description="Disordered" evidence="4">
    <location>
        <begin position="270"/>
        <end position="292"/>
    </location>
</feature>
<feature type="domain" description="LIM zinc-binding" evidence="5">
    <location>
        <begin position="15"/>
        <end position="71"/>
    </location>
</feature>
<evidence type="ECO:0000259" key="7">
    <source>
        <dbReference type="PROSITE" id="PS50238"/>
    </source>
</evidence>
<evidence type="ECO:0000259" key="6">
    <source>
        <dbReference type="PROSITE" id="PS50081"/>
    </source>
</evidence>
<dbReference type="OrthoDB" id="19923at2759"/>
<dbReference type="GO" id="GO:0097149">
    <property type="term" value="C:centralspindlin complex"/>
    <property type="evidence" value="ECO:0007669"/>
    <property type="project" value="TreeGrafter"/>
</dbReference>
<feature type="compositionally biased region" description="Low complexity" evidence="4">
    <location>
        <begin position="175"/>
        <end position="192"/>
    </location>
</feature>
<dbReference type="SUPFAM" id="SSF57889">
    <property type="entry name" value="Cysteine-rich domain"/>
    <property type="match status" value="1"/>
</dbReference>
<gene>
    <name evidence="8" type="primary">RGA2_2</name>
    <name evidence="8" type="ORF">IWQ60_008728</name>
</gene>
<dbReference type="SUPFAM" id="SSF48350">
    <property type="entry name" value="GTPase activation domain, GAP"/>
    <property type="match status" value="1"/>
</dbReference>
<dbReference type="PROSITE" id="PS00479">
    <property type="entry name" value="ZF_DAG_PE_1"/>
    <property type="match status" value="1"/>
</dbReference>
<sequence>MSTTFKVGENDEPSTTCWGCKRLIDEGSVVSFGDGIWHIDCFRCSKCENLIEGDANLLLLADGSPLCQNCSYTCAICSQPIYDEAIVTGDISYHTECFRCLICHNRIEGSCFAKTTQGIFCMACFKERKAKKRAARKKPKDHVEKSLPAIPIDPASVVPHPNSAIEEARQKLEANSLRPAALSSSSSSLATADRSEERPIPKMPSVEALAAVAAQLRTPDREDLPALPPDIANRPSLYALTPTLPLLPDSGSGEFETAAQAFTRASLRPLPRELGGRGGAHPATLPDPLPHSDRDGEDWLFRANPLELRYELVYTQQRLAAVETSYRTLRTEHDALTTQLTARRSEADRDQAARRAAEDQLSRLQTEYEQLRYRYLDATATRPQEAALATEVRTLRETVARLESDPPRPVSGLPDETEVPLSPRPPWPATPRTGPLQPGDPDIQKVVTKKFKWKGPAVFGKRRPDGDSEETHNPPDPSDPAYARHAAVAAAAAAAAAAGATNGSGQPGTYRPIAGPRPLPKFVTPEEAVMIDRSMPHGGSPHLTPASTGTVSQSGSVASSSTATLAPPNPTEPPTLRQHSFQPQAFLRPVKCDLCAEKIWNLSVKDLRCGCCNYNCHAKCLLQVPANCPGADYANHHVPLTGAHLAPSTTNEAGQDAMFGLSLLRELEREQRDVPWLVQACVAGVETAGLRMEGVYRRSGPASETRALHAQILAITAAGGHRAGHPRATPRLRCATEDDVTTLTGVLKQYLRDLAEPLLTFDAYPQFMAAIQLPDVESRCKAMQPIIHQLPHGHQSTIRFLMRHWLNVARHAPHNKMPSKNLAVVLGPNLLRTRDGDSGAEFLDMGAKNSVVELLIAQADRFWPADDVRRANPYVDPVPVSSDTAMPGASTGGKLSPGALLLRRASTDVVSMGLLAQPPQPPPPPAAGAGPGVRSSLDASTDRSPVYPGDPIFQSSSASSASPSPVLQPAQDPAYLAYTSAPRSPYLPAPRPALKTSHGHAVGLNQPTASVLSPTFGPARYHGRNRP</sequence>
<dbReference type="GO" id="GO:0005096">
    <property type="term" value="F:GTPase activator activity"/>
    <property type="evidence" value="ECO:0007669"/>
    <property type="project" value="TreeGrafter"/>
</dbReference>
<evidence type="ECO:0000259" key="5">
    <source>
        <dbReference type="PROSITE" id="PS50023"/>
    </source>
</evidence>
<feature type="region of interest" description="Disordered" evidence="4">
    <location>
        <begin position="175"/>
        <end position="200"/>
    </location>
</feature>
<dbReference type="GO" id="GO:0051233">
    <property type="term" value="C:spindle midzone"/>
    <property type="evidence" value="ECO:0007669"/>
    <property type="project" value="TreeGrafter"/>
</dbReference>
<name>A0A9W7ZYY6_9FUNG</name>
<organism evidence="8 9">
    <name type="scientific">Tieghemiomyces parasiticus</name>
    <dbReference type="NCBI Taxonomy" id="78921"/>
    <lineage>
        <taxon>Eukaryota</taxon>
        <taxon>Fungi</taxon>
        <taxon>Fungi incertae sedis</taxon>
        <taxon>Zoopagomycota</taxon>
        <taxon>Kickxellomycotina</taxon>
        <taxon>Dimargaritomycetes</taxon>
        <taxon>Dimargaritales</taxon>
        <taxon>Dimargaritaceae</taxon>
        <taxon>Tieghemiomyces</taxon>
    </lineage>
</organism>
<proteinExistence type="predicted"/>
<dbReference type="GO" id="GO:0032154">
    <property type="term" value="C:cleavage furrow"/>
    <property type="evidence" value="ECO:0007669"/>
    <property type="project" value="TreeGrafter"/>
</dbReference>
<feature type="region of interest" description="Disordered" evidence="4">
    <location>
        <begin position="500"/>
        <end position="578"/>
    </location>
</feature>
<feature type="region of interest" description="Disordered" evidence="4">
    <location>
        <begin position="913"/>
        <end position="1027"/>
    </location>
</feature>
<evidence type="ECO:0000256" key="4">
    <source>
        <dbReference type="SAM" id="MobiDB-lite"/>
    </source>
</evidence>
<dbReference type="AlphaFoldDB" id="A0A9W7ZYY6"/>
<protein>
    <submittedName>
        <fullName evidence="8">Rho-type gtpase-activating protein</fullName>
    </submittedName>
</protein>
<feature type="region of interest" description="Disordered" evidence="4">
    <location>
        <begin position="878"/>
        <end position="897"/>
    </location>
</feature>
<dbReference type="SMART" id="SM00324">
    <property type="entry name" value="RhoGAP"/>
    <property type="match status" value="1"/>
</dbReference>
<dbReference type="Pfam" id="PF00130">
    <property type="entry name" value="C1_1"/>
    <property type="match status" value="1"/>
</dbReference>
<dbReference type="Pfam" id="PF00412">
    <property type="entry name" value="LIM"/>
    <property type="match status" value="2"/>
</dbReference>
<feature type="region of interest" description="Disordered" evidence="4">
    <location>
        <begin position="454"/>
        <end position="485"/>
    </location>
</feature>
<feature type="region of interest" description="Disordered" evidence="4">
    <location>
        <begin position="398"/>
        <end position="442"/>
    </location>
</feature>
<dbReference type="PROSITE" id="PS50081">
    <property type="entry name" value="ZF_DAG_PE_2"/>
    <property type="match status" value="1"/>
</dbReference>
<dbReference type="EMBL" id="JANBPT010000672">
    <property type="protein sequence ID" value="KAJ1914668.1"/>
    <property type="molecule type" value="Genomic_DNA"/>
</dbReference>
<dbReference type="PANTHER" id="PTHR46199:SF3">
    <property type="entry name" value="RAC GTPASE-ACTIVATING PROTEIN 1"/>
    <property type="match status" value="1"/>
</dbReference>
<evidence type="ECO:0000313" key="8">
    <source>
        <dbReference type="EMBL" id="KAJ1914668.1"/>
    </source>
</evidence>
<keyword evidence="2 3" id="KW-0862">Zinc</keyword>
<keyword evidence="9" id="KW-1185">Reference proteome</keyword>
<dbReference type="PROSITE" id="PS00478">
    <property type="entry name" value="LIM_DOMAIN_1"/>
    <property type="match status" value="2"/>
</dbReference>
<dbReference type="InterPro" id="IPR046349">
    <property type="entry name" value="C1-like_sf"/>
</dbReference>
<dbReference type="GO" id="GO:0051256">
    <property type="term" value="P:mitotic spindle midzone assembly"/>
    <property type="evidence" value="ECO:0007669"/>
    <property type="project" value="TreeGrafter"/>
</dbReference>
<dbReference type="PROSITE" id="PS50023">
    <property type="entry name" value="LIM_DOMAIN_2"/>
    <property type="match status" value="2"/>
</dbReference>
<evidence type="ECO:0000256" key="1">
    <source>
        <dbReference type="ARBA" id="ARBA00022723"/>
    </source>
</evidence>
<keyword evidence="3" id="KW-0440">LIM domain</keyword>
<evidence type="ECO:0000256" key="2">
    <source>
        <dbReference type="ARBA" id="ARBA00022833"/>
    </source>
</evidence>
<dbReference type="InterPro" id="IPR002219">
    <property type="entry name" value="PKC_DAG/PE"/>
</dbReference>
<dbReference type="Pfam" id="PF00620">
    <property type="entry name" value="RhoGAP"/>
    <property type="match status" value="1"/>
</dbReference>
<dbReference type="CDD" id="cd00159">
    <property type="entry name" value="RhoGAP"/>
    <property type="match status" value="1"/>
</dbReference>
<dbReference type="GO" id="GO:0005634">
    <property type="term" value="C:nucleus"/>
    <property type="evidence" value="ECO:0007669"/>
    <property type="project" value="TreeGrafter"/>
</dbReference>
<dbReference type="SMART" id="SM00109">
    <property type="entry name" value="C1"/>
    <property type="match status" value="1"/>
</dbReference>
<keyword evidence="1 3" id="KW-0479">Metal-binding</keyword>
<dbReference type="GO" id="GO:0046872">
    <property type="term" value="F:metal ion binding"/>
    <property type="evidence" value="ECO:0007669"/>
    <property type="project" value="UniProtKB-KW"/>
</dbReference>
<feature type="compositionally biased region" description="Low complexity" evidence="4">
    <location>
        <begin position="955"/>
        <end position="965"/>
    </location>
</feature>
<feature type="domain" description="LIM zinc-binding" evidence="5">
    <location>
        <begin position="72"/>
        <end position="131"/>
    </location>
</feature>
<dbReference type="CDD" id="cd20824">
    <property type="entry name" value="C1_SpBZZ1-like"/>
    <property type="match status" value="1"/>
</dbReference>
<comment type="caution">
    <text evidence="8">The sequence shown here is derived from an EMBL/GenBank/DDBJ whole genome shotgun (WGS) entry which is preliminary data.</text>
</comment>
<dbReference type="PANTHER" id="PTHR46199">
    <property type="entry name" value="RAC GTPASE-ACTIVATING PROTEIN 1"/>
    <property type="match status" value="1"/>
</dbReference>
<evidence type="ECO:0000313" key="9">
    <source>
        <dbReference type="Proteomes" id="UP001150569"/>
    </source>
</evidence>
<dbReference type="PROSITE" id="PS50238">
    <property type="entry name" value="RHOGAP"/>
    <property type="match status" value="1"/>
</dbReference>
<dbReference type="CDD" id="cd08368">
    <property type="entry name" value="LIM"/>
    <property type="match status" value="1"/>
</dbReference>
<dbReference type="Proteomes" id="UP001150569">
    <property type="component" value="Unassembled WGS sequence"/>
</dbReference>
<accession>A0A9W7ZYY6</accession>
<dbReference type="Gene3D" id="2.10.110.10">
    <property type="entry name" value="Cysteine Rich Protein"/>
    <property type="match status" value="2"/>
</dbReference>
<dbReference type="GO" id="GO:0007266">
    <property type="term" value="P:Rho protein signal transduction"/>
    <property type="evidence" value="ECO:0007669"/>
    <property type="project" value="TreeGrafter"/>
</dbReference>
<dbReference type="InterPro" id="IPR008936">
    <property type="entry name" value="Rho_GTPase_activation_prot"/>
</dbReference>
<dbReference type="GO" id="GO:0000281">
    <property type="term" value="P:mitotic cytokinesis"/>
    <property type="evidence" value="ECO:0007669"/>
    <property type="project" value="TreeGrafter"/>
</dbReference>
<dbReference type="GO" id="GO:0030496">
    <property type="term" value="C:midbody"/>
    <property type="evidence" value="ECO:0007669"/>
    <property type="project" value="TreeGrafter"/>
</dbReference>
<dbReference type="SMART" id="SM00132">
    <property type="entry name" value="LIM"/>
    <property type="match status" value="2"/>
</dbReference>